<dbReference type="GO" id="GO:0072344">
    <property type="term" value="P:rescue of stalled ribosome"/>
    <property type="evidence" value="ECO:0007669"/>
    <property type="project" value="TreeGrafter"/>
</dbReference>
<proteinExistence type="predicted"/>
<dbReference type="PROSITE" id="PS00745">
    <property type="entry name" value="RF_PROK_I"/>
    <property type="match status" value="1"/>
</dbReference>
<dbReference type="Gene3D" id="3.30.160.20">
    <property type="match status" value="1"/>
</dbReference>
<feature type="domain" description="Prokaryotic-type class I peptide chain release factors" evidence="2">
    <location>
        <begin position="24"/>
        <end position="40"/>
    </location>
</feature>
<dbReference type="InterPro" id="IPR000352">
    <property type="entry name" value="Pep_chain_release_fac_I"/>
</dbReference>
<dbReference type="PANTHER" id="PTHR47814">
    <property type="entry name" value="PEPTIDYL-TRNA HYDROLASE ARFB"/>
    <property type="match status" value="1"/>
</dbReference>
<dbReference type="Proteomes" id="UP000238348">
    <property type="component" value="Chromosome"/>
</dbReference>
<evidence type="ECO:0000259" key="2">
    <source>
        <dbReference type="PROSITE" id="PS00745"/>
    </source>
</evidence>
<dbReference type="AlphaFoldDB" id="A0A2L0EPR0"/>
<dbReference type="NCBIfam" id="NF006718">
    <property type="entry name" value="PRK09256.1"/>
    <property type="match status" value="1"/>
</dbReference>
<feature type="region of interest" description="Disordered" evidence="1">
    <location>
        <begin position="110"/>
        <end position="141"/>
    </location>
</feature>
<feature type="compositionally biased region" description="Basic and acidic residues" evidence="1">
    <location>
        <begin position="121"/>
        <end position="141"/>
    </location>
</feature>
<dbReference type="PANTHER" id="PTHR47814:SF1">
    <property type="entry name" value="PEPTIDYL-TRNA HYDROLASE ARFB"/>
    <property type="match status" value="1"/>
</dbReference>
<evidence type="ECO:0000313" key="4">
    <source>
        <dbReference type="Proteomes" id="UP000238348"/>
    </source>
</evidence>
<dbReference type="GO" id="GO:0043022">
    <property type="term" value="F:ribosome binding"/>
    <property type="evidence" value="ECO:0007669"/>
    <property type="project" value="TreeGrafter"/>
</dbReference>
<dbReference type="Pfam" id="PF00472">
    <property type="entry name" value="RF-1"/>
    <property type="match status" value="1"/>
</dbReference>
<dbReference type="RefSeq" id="WP_199789654.1">
    <property type="nucleotide sequence ID" value="NZ_CP012673.1"/>
</dbReference>
<dbReference type="EMBL" id="CP012673">
    <property type="protein sequence ID" value="AUX41274.1"/>
    <property type="molecule type" value="Genomic_DNA"/>
</dbReference>
<sequence>MSHPLPINDALTAPAALLSWSAVRASGPGGQNVNKVASKVELRFDFAAWPELDEGAKARLRELSRGRLDAEGRLLIVSQLTRDQQRNLDDAREKLRALILRALEVPVLRRPTRPTRSSKARRLDEKRRTGEKKQVRRSRDD</sequence>
<name>A0A2L0EPR0_SORCE</name>
<dbReference type="GO" id="GO:0004045">
    <property type="term" value="F:peptidyl-tRNA hydrolase activity"/>
    <property type="evidence" value="ECO:0007669"/>
    <property type="project" value="TreeGrafter"/>
</dbReference>
<organism evidence="3 4">
    <name type="scientific">Sorangium cellulosum</name>
    <name type="common">Polyangium cellulosum</name>
    <dbReference type="NCBI Taxonomy" id="56"/>
    <lineage>
        <taxon>Bacteria</taxon>
        <taxon>Pseudomonadati</taxon>
        <taxon>Myxococcota</taxon>
        <taxon>Polyangia</taxon>
        <taxon>Polyangiales</taxon>
        <taxon>Polyangiaceae</taxon>
        <taxon>Sorangium</taxon>
    </lineage>
</organism>
<reference evidence="3 4" key="1">
    <citation type="submission" date="2015-09" db="EMBL/GenBank/DDBJ databases">
        <title>Sorangium comparison.</title>
        <authorList>
            <person name="Zaburannyi N."/>
            <person name="Bunk B."/>
            <person name="Overmann J."/>
            <person name="Mueller R."/>
        </authorList>
    </citation>
    <scope>NUCLEOTIDE SEQUENCE [LARGE SCALE GENOMIC DNA]</scope>
    <source>
        <strain evidence="3 4">So ce26</strain>
    </source>
</reference>
<gene>
    <name evidence="3" type="ORF">SOCE26_026840</name>
</gene>
<feature type="compositionally biased region" description="Basic residues" evidence="1">
    <location>
        <begin position="110"/>
        <end position="120"/>
    </location>
</feature>
<protein>
    <submittedName>
        <fullName evidence="3">Peptide chain release factor I</fullName>
    </submittedName>
</protein>
<evidence type="ECO:0000256" key="1">
    <source>
        <dbReference type="SAM" id="MobiDB-lite"/>
    </source>
</evidence>
<accession>A0A2L0EPR0</accession>
<dbReference type="GO" id="GO:0003747">
    <property type="term" value="F:translation release factor activity"/>
    <property type="evidence" value="ECO:0007669"/>
    <property type="project" value="InterPro"/>
</dbReference>
<dbReference type="SUPFAM" id="SSF110916">
    <property type="entry name" value="Peptidyl-tRNA hydrolase domain-like"/>
    <property type="match status" value="1"/>
</dbReference>
<evidence type="ECO:0000313" key="3">
    <source>
        <dbReference type="EMBL" id="AUX41274.1"/>
    </source>
</evidence>